<dbReference type="InterPro" id="IPR003033">
    <property type="entry name" value="SCP2_sterol-bd_dom"/>
</dbReference>
<keyword evidence="4" id="KW-1185">Reference proteome</keyword>
<comment type="pathway">
    <text evidence="1">Cofactor biosynthesis; ubiquinone biosynthesis.</text>
</comment>
<reference evidence="3 4" key="1">
    <citation type="submission" date="2018-06" db="EMBL/GenBank/DDBJ databases">
        <title>Genome of strain Polynucleobacter sp. FUKU-NW-11.</title>
        <authorList>
            <person name="Hahn M.W."/>
        </authorList>
    </citation>
    <scope>NUCLEOTIDE SEQUENCE [LARGE SCALE GENOMIC DNA]</scope>
    <source>
        <strain evidence="4">FUKU-NW11</strain>
    </source>
</reference>
<gene>
    <name evidence="1" type="primary">ubiJ</name>
    <name evidence="3" type="ORF">DP176_00285</name>
</gene>
<proteinExistence type="inferred from homology"/>
<keyword evidence="1" id="KW-0963">Cytoplasm</keyword>
<comment type="similarity">
    <text evidence="1">Belongs to the UbiJ family.</text>
</comment>
<dbReference type="RefSeq" id="WP_112236711.1">
    <property type="nucleotide sequence ID" value="NZ_QMCH01000001.1"/>
</dbReference>
<evidence type="ECO:0000313" key="3">
    <source>
        <dbReference type="EMBL" id="RAZ43470.1"/>
    </source>
</evidence>
<dbReference type="Proteomes" id="UP000251072">
    <property type="component" value="Unassembled WGS sequence"/>
</dbReference>
<feature type="domain" description="SCP2" evidence="2">
    <location>
        <begin position="21"/>
        <end position="114"/>
    </location>
</feature>
<dbReference type="EMBL" id="QMCH01000001">
    <property type="protein sequence ID" value="RAZ43470.1"/>
    <property type="molecule type" value="Genomic_DNA"/>
</dbReference>
<dbReference type="PANTHER" id="PTHR38693:SF1">
    <property type="entry name" value="UBIQUINONE BIOSYNTHESIS ACCESSORY FACTOR UBIJ"/>
    <property type="match status" value="1"/>
</dbReference>
<dbReference type="HAMAP" id="MF_02215">
    <property type="entry name" value="UbiJ"/>
    <property type="match status" value="1"/>
</dbReference>
<accession>A0ABX9FCW1</accession>
<comment type="caution">
    <text evidence="3">The sequence shown here is derived from an EMBL/GenBank/DDBJ whole genome shotgun (WGS) entry which is preliminary data.</text>
</comment>
<dbReference type="InterPro" id="IPR038989">
    <property type="entry name" value="UbiJ"/>
</dbReference>
<sequence>MNSLTSSTHYLAAGALCRGVNHVLASEPWAMAELSPHVGKSISLNLPMGQMAVEITPQGKIAALDSTDQAGLVLEVSAQALSGLLASSGNLRDQAFKAVKISGDADLAQLIGRLVSQVRWEYEEDLAKWVGDAPANFAVRQAKTMVKAGQAATKDFLQNVVEYVSEERKILLNKRDFMIRKNELNELRDSVDRIEKRIALLEQKTK</sequence>
<dbReference type="Pfam" id="PF02036">
    <property type="entry name" value="SCP2"/>
    <property type="match status" value="1"/>
</dbReference>
<dbReference type="PANTHER" id="PTHR38693">
    <property type="entry name" value="UBIQUINONE BIOSYNTHESIS PROTEIN UBIJ"/>
    <property type="match status" value="1"/>
</dbReference>
<evidence type="ECO:0000313" key="4">
    <source>
        <dbReference type="Proteomes" id="UP000251072"/>
    </source>
</evidence>
<protein>
    <recommendedName>
        <fullName evidence="1">Ubiquinone biosynthesis accessory factor UbiJ</fullName>
    </recommendedName>
</protein>
<organism evidence="3 4">
    <name type="scientific">Polynucleobacter paneuropaeus</name>
    <dbReference type="NCBI Taxonomy" id="2527775"/>
    <lineage>
        <taxon>Bacteria</taxon>
        <taxon>Pseudomonadati</taxon>
        <taxon>Pseudomonadota</taxon>
        <taxon>Betaproteobacteria</taxon>
        <taxon>Burkholderiales</taxon>
        <taxon>Burkholderiaceae</taxon>
        <taxon>Polynucleobacter</taxon>
    </lineage>
</organism>
<comment type="subcellular location">
    <subcellularLocation>
        <location evidence="1">Cytoplasm</location>
    </subcellularLocation>
</comment>
<keyword evidence="1" id="KW-0831">Ubiquinone biosynthesis</keyword>
<evidence type="ECO:0000256" key="1">
    <source>
        <dbReference type="HAMAP-Rule" id="MF_02215"/>
    </source>
</evidence>
<comment type="function">
    <text evidence="1">Required for ubiquinone (coenzyme Q) biosynthesis. Binds hydrophobic ubiquinone biosynthetic intermediates via its SCP2 domain and is essential for the stability of the Ubi complex. May constitute a docking platform where Ubi enzymes assemble and access their SCP2-bound polyprenyl substrates.</text>
</comment>
<name>A0ABX9FCW1_9BURK</name>
<evidence type="ECO:0000259" key="2">
    <source>
        <dbReference type="Pfam" id="PF02036"/>
    </source>
</evidence>